<sequence length="134" mass="15221">MKQLFWTVLKIILALFMIYGGVQHFIKPDFYIPFVPSFLPYPMAIIYISGIIEIALGSAMLLNKKYAKFGALGVLVLMILFLPIHIWDVFSETPAIGSHKAALIRLPVQFVLIALSWKVYSILSIKKNNEYSND</sequence>
<dbReference type="Proteomes" id="UP000183077">
    <property type="component" value="Unassembled WGS sequence"/>
</dbReference>
<feature type="transmembrane region" description="Helical" evidence="1">
    <location>
        <begin position="102"/>
        <end position="120"/>
    </location>
</feature>
<dbReference type="PANTHER" id="PTHR36974">
    <property type="entry name" value="MEMBRANE PROTEIN-RELATED"/>
    <property type="match status" value="1"/>
</dbReference>
<reference evidence="2 3" key="1">
    <citation type="submission" date="2016-10" db="EMBL/GenBank/DDBJ databases">
        <authorList>
            <person name="de Groot N.N."/>
        </authorList>
    </citation>
    <scope>NUCLEOTIDE SEQUENCE [LARGE SCALE GENOMIC DNA]</scope>
    <source>
        <strain evidence="2 3">DSM 23048</strain>
    </source>
</reference>
<keyword evidence="1" id="KW-0812">Transmembrane</keyword>
<name>A0A1H6UA89_9FLAO</name>
<evidence type="ECO:0000313" key="2">
    <source>
        <dbReference type="EMBL" id="SEI89308.1"/>
    </source>
</evidence>
<accession>A0A1H6UA89</accession>
<dbReference type="RefSeq" id="WP_074745768.1">
    <property type="nucleotide sequence ID" value="NZ_FNYS01000006.1"/>
</dbReference>
<keyword evidence="1" id="KW-0472">Membrane</keyword>
<protein>
    <submittedName>
        <fullName evidence="2">Uncharacterized membrane protein</fullName>
    </submittedName>
</protein>
<evidence type="ECO:0000313" key="3">
    <source>
        <dbReference type="Proteomes" id="UP000183077"/>
    </source>
</evidence>
<dbReference type="GeneID" id="82256934"/>
<dbReference type="AlphaFoldDB" id="A0A1H6UA89"/>
<dbReference type="PANTHER" id="PTHR36974:SF1">
    <property type="entry name" value="DOXX FAMILY MEMBRANE PROTEIN"/>
    <property type="match status" value="1"/>
</dbReference>
<proteinExistence type="predicted"/>
<organism evidence="2 3">
    <name type="scientific">Myroides marinus</name>
    <dbReference type="NCBI Taxonomy" id="703342"/>
    <lineage>
        <taxon>Bacteria</taxon>
        <taxon>Pseudomonadati</taxon>
        <taxon>Bacteroidota</taxon>
        <taxon>Flavobacteriia</taxon>
        <taxon>Flavobacteriales</taxon>
        <taxon>Flavobacteriaceae</taxon>
        <taxon>Myroides</taxon>
    </lineage>
</organism>
<feature type="transmembrane region" description="Helical" evidence="1">
    <location>
        <begin position="69"/>
        <end position="90"/>
    </location>
</feature>
<evidence type="ECO:0000256" key="1">
    <source>
        <dbReference type="SAM" id="Phobius"/>
    </source>
</evidence>
<dbReference type="EMBL" id="FNYS01000006">
    <property type="protein sequence ID" value="SEI89308.1"/>
    <property type="molecule type" value="Genomic_DNA"/>
</dbReference>
<keyword evidence="1" id="KW-1133">Transmembrane helix</keyword>
<feature type="transmembrane region" description="Helical" evidence="1">
    <location>
        <begin position="7"/>
        <end position="26"/>
    </location>
</feature>
<feature type="transmembrane region" description="Helical" evidence="1">
    <location>
        <begin position="38"/>
        <end position="62"/>
    </location>
</feature>
<gene>
    <name evidence="2" type="ORF">SAMN04488018_106140</name>
</gene>